<evidence type="ECO:0000313" key="3">
    <source>
        <dbReference type="Proteomes" id="UP000708208"/>
    </source>
</evidence>
<dbReference type="Proteomes" id="UP000708208">
    <property type="component" value="Unassembled WGS sequence"/>
</dbReference>
<evidence type="ECO:0000313" key="2">
    <source>
        <dbReference type="EMBL" id="CAG7718543.1"/>
    </source>
</evidence>
<accession>A0A8J2JE33</accession>
<protein>
    <recommendedName>
        <fullName evidence="1">C2 domain-containing protein</fullName>
    </recommendedName>
</protein>
<proteinExistence type="predicted"/>
<evidence type="ECO:0000259" key="1">
    <source>
        <dbReference type="PROSITE" id="PS50004"/>
    </source>
</evidence>
<dbReference type="PROSITE" id="PS50004">
    <property type="entry name" value="C2"/>
    <property type="match status" value="1"/>
</dbReference>
<dbReference type="CDD" id="cd00030">
    <property type="entry name" value="C2"/>
    <property type="match status" value="1"/>
</dbReference>
<dbReference type="Pfam" id="PF00168">
    <property type="entry name" value="C2"/>
    <property type="match status" value="1"/>
</dbReference>
<reference evidence="2" key="1">
    <citation type="submission" date="2021-06" db="EMBL/GenBank/DDBJ databases">
        <authorList>
            <person name="Hodson N. C."/>
            <person name="Mongue J. A."/>
            <person name="Jaron S. K."/>
        </authorList>
    </citation>
    <scope>NUCLEOTIDE SEQUENCE</scope>
</reference>
<comment type="caution">
    <text evidence="2">The sequence shown here is derived from an EMBL/GenBank/DDBJ whole genome shotgun (WGS) entry which is preliminary data.</text>
</comment>
<dbReference type="InterPro" id="IPR000008">
    <property type="entry name" value="C2_dom"/>
</dbReference>
<dbReference type="AlphaFoldDB" id="A0A8J2JE33"/>
<name>A0A8J2JE33_9HEXA</name>
<dbReference type="EMBL" id="CAJVCH010054165">
    <property type="protein sequence ID" value="CAG7718543.1"/>
    <property type="molecule type" value="Genomic_DNA"/>
</dbReference>
<gene>
    <name evidence="2" type="ORF">AFUS01_LOCUS7927</name>
</gene>
<sequence length="123" mass="13679">MGDCEPWFYPGQKCDPYCKIYSKPVDSEQVLIAETASLSETNNGEFPGEYTCTSSNEQDMLLFEFYDDNWPWSSDYYGDCSFTVKEIVEGKPAIKNIESSMASGSTAIVTCTSATKPKSSDLE</sequence>
<feature type="domain" description="C2" evidence="1">
    <location>
        <begin position="1"/>
        <end position="97"/>
    </location>
</feature>
<organism evidence="2 3">
    <name type="scientific">Allacma fusca</name>
    <dbReference type="NCBI Taxonomy" id="39272"/>
    <lineage>
        <taxon>Eukaryota</taxon>
        <taxon>Metazoa</taxon>
        <taxon>Ecdysozoa</taxon>
        <taxon>Arthropoda</taxon>
        <taxon>Hexapoda</taxon>
        <taxon>Collembola</taxon>
        <taxon>Symphypleona</taxon>
        <taxon>Sminthuridae</taxon>
        <taxon>Allacma</taxon>
    </lineage>
</organism>
<keyword evidence="3" id="KW-1185">Reference proteome</keyword>